<sequence length="67" mass="8189">MTEFVRLPDREKSVFQHCMKWWIGYRCEDKITRKDPDWIAREKREEFSARTTMGRPGFVFERAYRGG</sequence>
<dbReference type="AlphaFoldDB" id="A0A4Q4NI45"/>
<name>A0A4Q4NI45_ALTAL</name>
<proteinExistence type="predicted"/>
<reference evidence="2" key="1">
    <citation type="journal article" date="2019" name="bioRxiv">
        <title>Genomics, evolutionary history and diagnostics of the Alternaria alternata species group including apple and Asian pear pathotypes.</title>
        <authorList>
            <person name="Armitage A.D."/>
            <person name="Cockerton H.M."/>
            <person name="Sreenivasaprasad S."/>
            <person name="Woodhall J.W."/>
            <person name="Lane C.R."/>
            <person name="Harrison R.J."/>
            <person name="Clarkson J.P."/>
        </authorList>
    </citation>
    <scope>NUCLEOTIDE SEQUENCE [LARGE SCALE GENOMIC DNA]</scope>
    <source>
        <strain evidence="2">FERA 1177</strain>
    </source>
</reference>
<evidence type="ECO:0000313" key="1">
    <source>
        <dbReference type="EMBL" id="RYN76396.1"/>
    </source>
</evidence>
<gene>
    <name evidence="1" type="ORF">AA0117_g5842</name>
</gene>
<dbReference type="Proteomes" id="UP000291422">
    <property type="component" value="Unassembled WGS sequence"/>
</dbReference>
<evidence type="ECO:0000313" key="2">
    <source>
        <dbReference type="Proteomes" id="UP000291422"/>
    </source>
</evidence>
<protein>
    <submittedName>
        <fullName evidence="1">Uncharacterized protein</fullName>
    </submittedName>
</protein>
<comment type="caution">
    <text evidence="1">The sequence shown here is derived from an EMBL/GenBank/DDBJ whole genome shotgun (WGS) entry which is preliminary data.</text>
</comment>
<organism evidence="1 2">
    <name type="scientific">Alternaria alternata</name>
    <name type="common">Alternaria rot fungus</name>
    <name type="synonym">Torula alternata</name>
    <dbReference type="NCBI Taxonomy" id="5599"/>
    <lineage>
        <taxon>Eukaryota</taxon>
        <taxon>Fungi</taxon>
        <taxon>Dikarya</taxon>
        <taxon>Ascomycota</taxon>
        <taxon>Pezizomycotina</taxon>
        <taxon>Dothideomycetes</taxon>
        <taxon>Pleosporomycetidae</taxon>
        <taxon>Pleosporales</taxon>
        <taxon>Pleosporineae</taxon>
        <taxon>Pleosporaceae</taxon>
        <taxon>Alternaria</taxon>
        <taxon>Alternaria sect. Alternaria</taxon>
        <taxon>Alternaria alternata complex</taxon>
    </lineage>
</organism>
<accession>A0A4Q4NI45</accession>
<dbReference type="EMBL" id="PDXD01000012">
    <property type="protein sequence ID" value="RYN76396.1"/>
    <property type="molecule type" value="Genomic_DNA"/>
</dbReference>